<dbReference type="PIRSF" id="PIRSF000267">
    <property type="entry name" value="Cyt_oxidse_sub2"/>
    <property type="match status" value="1"/>
</dbReference>
<keyword evidence="8" id="KW-0249">Electron transport</keyword>
<keyword evidence="3" id="KW-0813">Transport</keyword>
<dbReference type="Proteomes" id="UP000217838">
    <property type="component" value="Unassembled WGS sequence"/>
</dbReference>
<comment type="similarity">
    <text evidence="2">Belongs to the cytochrome ubiquinol oxidase subunit 2 family.</text>
</comment>
<evidence type="ECO:0000256" key="8">
    <source>
        <dbReference type="ARBA" id="ARBA00022982"/>
    </source>
</evidence>
<keyword evidence="9 12" id="KW-1133">Transmembrane helix</keyword>
<feature type="transmembrane region" description="Helical" evidence="12">
    <location>
        <begin position="119"/>
        <end position="141"/>
    </location>
</feature>
<evidence type="ECO:0000256" key="11">
    <source>
        <dbReference type="ARBA" id="ARBA00023136"/>
    </source>
</evidence>
<dbReference type="GO" id="GO:0005886">
    <property type="term" value="C:plasma membrane"/>
    <property type="evidence" value="ECO:0007669"/>
    <property type="project" value="UniProtKB-SubCell"/>
</dbReference>
<keyword evidence="10" id="KW-0408">Iron</keyword>
<feature type="transmembrane region" description="Helical" evidence="12">
    <location>
        <begin position="302"/>
        <end position="326"/>
    </location>
</feature>
<dbReference type="GO" id="GO:0070069">
    <property type="term" value="C:cytochrome complex"/>
    <property type="evidence" value="ECO:0007669"/>
    <property type="project" value="TreeGrafter"/>
</dbReference>
<dbReference type="Pfam" id="PF02322">
    <property type="entry name" value="Cyt_bd_oxida_II"/>
    <property type="match status" value="1"/>
</dbReference>
<evidence type="ECO:0000256" key="10">
    <source>
        <dbReference type="ARBA" id="ARBA00023004"/>
    </source>
</evidence>
<evidence type="ECO:0000256" key="3">
    <source>
        <dbReference type="ARBA" id="ARBA00022448"/>
    </source>
</evidence>
<reference evidence="14" key="1">
    <citation type="submission" date="2017-08" db="EMBL/GenBank/DDBJ databases">
        <title>A dynamic microbial community with high functional redundancy inhabits the cold, oxic subseafloor aquifer.</title>
        <authorList>
            <person name="Tully B.J."/>
            <person name="Wheat C.G."/>
            <person name="Glazer B.T."/>
            <person name="Huber J.A."/>
        </authorList>
    </citation>
    <scope>NUCLEOTIDE SEQUENCE [LARGE SCALE GENOMIC DNA]</scope>
</reference>
<keyword evidence="11 12" id="KW-0472">Membrane</keyword>
<keyword evidence="6 12" id="KW-0812">Transmembrane</keyword>
<dbReference type="GO" id="GO:0009055">
    <property type="term" value="F:electron transfer activity"/>
    <property type="evidence" value="ECO:0007669"/>
    <property type="project" value="TreeGrafter"/>
</dbReference>
<keyword evidence="4" id="KW-1003">Cell membrane</keyword>
<comment type="subcellular location">
    <subcellularLocation>
        <location evidence="1">Cell membrane</location>
        <topology evidence="1">Multi-pass membrane protein</topology>
    </subcellularLocation>
</comment>
<comment type="caution">
    <text evidence="13">The sequence shown here is derived from an EMBL/GenBank/DDBJ whole genome shotgun (WGS) entry which is preliminary data.</text>
</comment>
<protein>
    <submittedName>
        <fullName evidence="13">Cytochrome d ubiquinol oxidase subunit II</fullName>
    </submittedName>
</protein>
<evidence type="ECO:0000256" key="2">
    <source>
        <dbReference type="ARBA" id="ARBA00007543"/>
    </source>
</evidence>
<evidence type="ECO:0000256" key="12">
    <source>
        <dbReference type="SAM" id="Phobius"/>
    </source>
</evidence>
<dbReference type="AlphaFoldDB" id="A0A2A4YKR6"/>
<dbReference type="InterPro" id="IPR003317">
    <property type="entry name" value="Cyt-d_oxidase_su2"/>
</dbReference>
<organism evidence="13 14">
    <name type="scientific">Aerophobetes bacterium</name>
    <dbReference type="NCBI Taxonomy" id="2030807"/>
    <lineage>
        <taxon>Bacteria</taxon>
        <taxon>Candidatus Aerophobota</taxon>
    </lineage>
</organism>
<evidence type="ECO:0000256" key="6">
    <source>
        <dbReference type="ARBA" id="ARBA00022692"/>
    </source>
</evidence>
<dbReference type="GO" id="GO:0019646">
    <property type="term" value="P:aerobic electron transport chain"/>
    <property type="evidence" value="ECO:0007669"/>
    <property type="project" value="TreeGrafter"/>
</dbReference>
<dbReference type="PANTHER" id="PTHR43141:SF5">
    <property type="entry name" value="CYTOCHROME BD-I UBIQUINOL OXIDASE SUBUNIT 2"/>
    <property type="match status" value="1"/>
</dbReference>
<dbReference type="GO" id="GO:0046872">
    <property type="term" value="F:metal ion binding"/>
    <property type="evidence" value="ECO:0007669"/>
    <property type="project" value="UniProtKB-KW"/>
</dbReference>
<evidence type="ECO:0000313" key="14">
    <source>
        <dbReference type="Proteomes" id="UP000217838"/>
    </source>
</evidence>
<evidence type="ECO:0000256" key="5">
    <source>
        <dbReference type="ARBA" id="ARBA00022617"/>
    </source>
</evidence>
<gene>
    <name evidence="13" type="primary">cydB</name>
    <name evidence="13" type="ORF">COB11_02245</name>
</gene>
<feature type="transmembrane region" description="Helical" evidence="12">
    <location>
        <begin position="161"/>
        <end position="182"/>
    </location>
</feature>
<dbReference type="NCBIfam" id="TIGR00203">
    <property type="entry name" value="cydB"/>
    <property type="match status" value="1"/>
</dbReference>
<name>A0A2A4YKR6_UNCAE</name>
<evidence type="ECO:0000256" key="4">
    <source>
        <dbReference type="ARBA" id="ARBA00022475"/>
    </source>
</evidence>
<evidence type="ECO:0000256" key="1">
    <source>
        <dbReference type="ARBA" id="ARBA00004651"/>
    </source>
</evidence>
<keyword evidence="7" id="KW-0479">Metal-binding</keyword>
<feature type="transmembrane region" description="Helical" evidence="12">
    <location>
        <begin position="194"/>
        <end position="218"/>
    </location>
</feature>
<feature type="transmembrane region" description="Helical" evidence="12">
    <location>
        <begin position="230"/>
        <end position="249"/>
    </location>
</feature>
<dbReference type="PANTHER" id="PTHR43141">
    <property type="entry name" value="CYTOCHROME BD2 SUBUNIT II"/>
    <property type="match status" value="1"/>
</dbReference>
<feature type="transmembrane region" description="Helical" evidence="12">
    <location>
        <begin position="6"/>
        <end position="35"/>
    </location>
</feature>
<proteinExistence type="inferred from homology"/>
<feature type="transmembrane region" description="Helical" evidence="12">
    <location>
        <begin position="256"/>
        <end position="282"/>
    </location>
</feature>
<evidence type="ECO:0000256" key="7">
    <source>
        <dbReference type="ARBA" id="ARBA00022723"/>
    </source>
</evidence>
<dbReference type="GO" id="GO:0016682">
    <property type="term" value="F:oxidoreductase activity, acting on diphenols and related substances as donors, oxygen as acceptor"/>
    <property type="evidence" value="ECO:0007669"/>
    <property type="project" value="TreeGrafter"/>
</dbReference>
<evidence type="ECO:0000256" key="9">
    <source>
        <dbReference type="ARBA" id="ARBA00022989"/>
    </source>
</evidence>
<feature type="transmembrane region" description="Helical" evidence="12">
    <location>
        <begin position="81"/>
        <end position="98"/>
    </location>
</feature>
<accession>A0A2A4YKR6</accession>
<evidence type="ECO:0000313" key="13">
    <source>
        <dbReference type="EMBL" id="PCI95433.1"/>
    </source>
</evidence>
<dbReference type="EMBL" id="NVUU01000019">
    <property type="protein sequence ID" value="PCI95433.1"/>
    <property type="molecule type" value="Genomic_DNA"/>
</dbReference>
<keyword evidence="5" id="KW-0349">Heme</keyword>
<sequence>MFTLELIWYSVICLSVVAYVILDGFDLGVGMVHLFTSKDEERRIMLNAIGPVWDGNEVWIIIVSGGLLAGFPGAYATICSAFYVPIMIFLAGIIFRAVSIEFRSKLESVRWRHFWDAMFSISSYVISFILGILLGNLVMGIPIDVNGVFHGTFWSFFTPYTILMGITGIALFMMHGCIYLVMKTEGEFHDKVSVWSISAMVFFIITYVTLTLGTLTFMPHMQDLMREMPYLYVIGLVAMLLIANIPRCLRKKKGGWAFVSSAGAIFFLLVLFGLGVFPNIVRSTIDPVMNNITLYNSASSKYTLRIILIVAAIGVPLVFAYGWWIYRIFRGKVKLDKWSY</sequence>